<name>A0A4X1SDS5_PIG</name>
<reference evidence="2" key="2">
    <citation type="submission" date="2025-08" db="UniProtKB">
        <authorList>
            <consortium name="Ensembl"/>
        </authorList>
    </citation>
    <scope>IDENTIFICATION</scope>
</reference>
<dbReference type="Proteomes" id="UP000314985">
    <property type="component" value="Chromosome 1"/>
</dbReference>
<sequence>MEGREGGSTSQSTLSGALPKGTGKLCVSTGRTLIQPGDVKAAGKEDAKGATWDAAEKLLGLGAPRQNKTSPRGDLRLFGADYLQRVFPWIPLGAPPTSAQLQCSFLSCGLSDTSPDEGLTEDLNIEDKAVEQLAEGLLSHYLPDLQRSKQALQELTQNQVVLLDTLEQEISKFKECHSMLDINALFTEAKHYHAKLVNIRKEMLMLHEKTSKLKKRALKLQQKRQKEELEREQQREKEFEREKQLTAKPAKRT</sequence>
<dbReference type="PANTHER" id="PTHR31328">
    <property type="entry name" value="BIOGENESIS OF LYSOSOME-RELATED ORGANELLES COMPLEX 1 SUBUNIT 6"/>
    <property type="match status" value="1"/>
</dbReference>
<evidence type="ECO:0000313" key="3">
    <source>
        <dbReference type="Proteomes" id="UP000314985"/>
    </source>
</evidence>
<feature type="region of interest" description="Disordered" evidence="1">
    <location>
        <begin position="216"/>
        <end position="253"/>
    </location>
</feature>
<gene>
    <name evidence="2" type="primary">BLOC1S6</name>
</gene>
<dbReference type="PANTHER" id="PTHR31328:SF2">
    <property type="entry name" value="BIOGENESIS OF LYSOSOME-RELATED ORGANELLES COMPLEX 1 SUBUNIT 6"/>
    <property type="match status" value="1"/>
</dbReference>
<evidence type="ECO:0000313" key="2">
    <source>
        <dbReference type="Ensembl" id="ENSSSCP00070000120.1"/>
    </source>
</evidence>
<protein>
    <submittedName>
        <fullName evidence="2">Biosis of lysosomal organelles complex 1 subunit 6</fullName>
    </submittedName>
</protein>
<proteinExistence type="predicted"/>
<organism evidence="2 3">
    <name type="scientific">Sus scrofa</name>
    <name type="common">Pig</name>
    <dbReference type="NCBI Taxonomy" id="9823"/>
    <lineage>
        <taxon>Eukaryota</taxon>
        <taxon>Metazoa</taxon>
        <taxon>Chordata</taxon>
        <taxon>Craniata</taxon>
        <taxon>Vertebrata</taxon>
        <taxon>Euteleostomi</taxon>
        <taxon>Mammalia</taxon>
        <taxon>Eutheria</taxon>
        <taxon>Laurasiatheria</taxon>
        <taxon>Artiodactyla</taxon>
        <taxon>Suina</taxon>
        <taxon>Suidae</taxon>
        <taxon>Sus</taxon>
    </lineage>
</organism>
<reference evidence="2 3" key="1">
    <citation type="submission" date="2017-08" db="EMBL/GenBank/DDBJ databases">
        <title>USMARCv1.0.</title>
        <authorList>
            <person name="Hannum G.I."/>
            <person name="Koren S."/>
            <person name="Schroeder S.G."/>
            <person name="Chin S.C."/>
            <person name="Nonneman D.J."/>
            <person name="Becker S.A."/>
            <person name="Rosen B.D."/>
            <person name="Bickhart D.M."/>
            <person name="Putnam N.H."/>
            <person name="Green R.E."/>
            <person name="Tuggle C.K."/>
            <person name="Liu H."/>
            <person name="Rohrer G.A."/>
            <person name="Warr A."/>
            <person name="Hall R."/>
            <person name="Kim K."/>
            <person name="Hume D.A."/>
            <person name="Talbot R."/>
            <person name="Chow W."/>
            <person name="Howe K."/>
            <person name="Schwartz A.S."/>
            <person name="Watson M."/>
            <person name="Archibald A.L."/>
            <person name="Phillippy A.M."/>
            <person name="Smith T.P.L."/>
        </authorList>
    </citation>
    <scope>NUCLEOTIDE SEQUENCE [LARGE SCALE GENOMIC DNA]</scope>
</reference>
<accession>A0A4X1SDS5</accession>
<dbReference type="Ensembl" id="ENSSSCT00070000151.1">
    <property type="protein sequence ID" value="ENSSSCP00070000120.1"/>
    <property type="gene ID" value="ENSSSCG00070000103.1"/>
</dbReference>
<dbReference type="InterPro" id="IPR028119">
    <property type="entry name" value="Snapin/Pallidin/Snn1"/>
</dbReference>
<feature type="compositionally biased region" description="Basic and acidic residues" evidence="1">
    <location>
        <begin position="224"/>
        <end position="245"/>
    </location>
</feature>
<dbReference type="AlphaFoldDB" id="A0A4X1SDS5"/>
<evidence type="ECO:0000256" key="1">
    <source>
        <dbReference type="SAM" id="MobiDB-lite"/>
    </source>
</evidence>
<dbReference type="GO" id="GO:0031410">
    <property type="term" value="C:cytoplasmic vesicle"/>
    <property type="evidence" value="ECO:0007669"/>
    <property type="project" value="UniProtKB-ARBA"/>
</dbReference>
<dbReference type="Pfam" id="PF14712">
    <property type="entry name" value="Snapin_Pallidin"/>
    <property type="match status" value="1"/>
</dbReference>